<dbReference type="InterPro" id="IPR050111">
    <property type="entry name" value="C-type_lectin/snaclec_domain"/>
</dbReference>
<gene>
    <name evidence="3" type="ORF">B4U80_11920</name>
</gene>
<reference evidence="3 4" key="1">
    <citation type="journal article" date="2018" name="Gigascience">
        <title>Genomes of trombidid mites reveal novel predicted allergens and laterally-transferred genes associated with secondary metabolism.</title>
        <authorList>
            <person name="Dong X."/>
            <person name="Chaisiri K."/>
            <person name="Xia D."/>
            <person name="Armstrong S.D."/>
            <person name="Fang Y."/>
            <person name="Donnelly M.J."/>
            <person name="Kadowaki T."/>
            <person name="McGarry J.W."/>
            <person name="Darby A.C."/>
            <person name="Makepeace B.L."/>
        </authorList>
    </citation>
    <scope>NUCLEOTIDE SEQUENCE [LARGE SCALE GENOMIC DNA]</scope>
    <source>
        <strain evidence="3">UoL-UT</strain>
    </source>
</reference>
<dbReference type="SMART" id="SM00034">
    <property type="entry name" value="CLECT"/>
    <property type="match status" value="1"/>
</dbReference>
<accession>A0A443S0W0</accession>
<dbReference type="OrthoDB" id="6515532at2759"/>
<dbReference type="VEuPathDB" id="VectorBase:LDEU010881"/>
<evidence type="ECO:0000313" key="4">
    <source>
        <dbReference type="Proteomes" id="UP000288716"/>
    </source>
</evidence>
<dbReference type="Pfam" id="PF00059">
    <property type="entry name" value="Lectin_C"/>
    <property type="match status" value="1"/>
</dbReference>
<dbReference type="Gene3D" id="3.10.100.10">
    <property type="entry name" value="Mannose-Binding Protein A, subunit A"/>
    <property type="match status" value="1"/>
</dbReference>
<feature type="non-terminal residue" evidence="3">
    <location>
        <position position="1"/>
    </location>
</feature>
<name>A0A443S0W0_9ACAR</name>
<dbReference type="InterPro" id="IPR016187">
    <property type="entry name" value="CTDL_fold"/>
</dbReference>
<evidence type="ECO:0000256" key="1">
    <source>
        <dbReference type="SAM" id="Phobius"/>
    </source>
</evidence>
<dbReference type="PROSITE" id="PS50041">
    <property type="entry name" value="C_TYPE_LECTIN_2"/>
    <property type="match status" value="1"/>
</dbReference>
<dbReference type="SUPFAM" id="SSF56436">
    <property type="entry name" value="C-type lectin-like"/>
    <property type="match status" value="1"/>
</dbReference>
<proteinExistence type="predicted"/>
<dbReference type="EMBL" id="NCKV01013431">
    <property type="protein sequence ID" value="RWS21159.1"/>
    <property type="molecule type" value="Genomic_DNA"/>
</dbReference>
<keyword evidence="1" id="KW-0472">Membrane</keyword>
<feature type="transmembrane region" description="Helical" evidence="1">
    <location>
        <begin position="371"/>
        <end position="395"/>
    </location>
</feature>
<keyword evidence="1" id="KW-1133">Transmembrane helix</keyword>
<dbReference type="InterPro" id="IPR001304">
    <property type="entry name" value="C-type_lectin-like"/>
</dbReference>
<dbReference type="AlphaFoldDB" id="A0A443S0W0"/>
<comment type="caution">
    <text evidence="3">The sequence shown here is derived from an EMBL/GenBank/DDBJ whole genome shotgun (WGS) entry which is preliminary data.</text>
</comment>
<feature type="domain" description="C-type lectin" evidence="2">
    <location>
        <begin position="15"/>
        <end position="143"/>
    </location>
</feature>
<protein>
    <submittedName>
        <fullName evidence="3">Low affinity immunoglobulin epsilon Fc receptor-like protein</fullName>
    </submittedName>
</protein>
<keyword evidence="3" id="KW-0675">Receptor</keyword>
<evidence type="ECO:0000313" key="3">
    <source>
        <dbReference type="EMBL" id="RWS21159.1"/>
    </source>
</evidence>
<dbReference type="STRING" id="299467.A0A443S0W0"/>
<organism evidence="3 4">
    <name type="scientific">Leptotrombidium deliense</name>
    <dbReference type="NCBI Taxonomy" id="299467"/>
    <lineage>
        <taxon>Eukaryota</taxon>
        <taxon>Metazoa</taxon>
        <taxon>Ecdysozoa</taxon>
        <taxon>Arthropoda</taxon>
        <taxon>Chelicerata</taxon>
        <taxon>Arachnida</taxon>
        <taxon>Acari</taxon>
        <taxon>Acariformes</taxon>
        <taxon>Trombidiformes</taxon>
        <taxon>Prostigmata</taxon>
        <taxon>Anystina</taxon>
        <taxon>Parasitengona</taxon>
        <taxon>Trombiculoidea</taxon>
        <taxon>Trombiculidae</taxon>
        <taxon>Leptotrombidium</taxon>
    </lineage>
</organism>
<keyword evidence="1" id="KW-0812">Transmembrane</keyword>
<dbReference type="Proteomes" id="UP000288716">
    <property type="component" value="Unassembled WGS sequence"/>
</dbReference>
<sequence>LLVNVNACPQDWTAFQDKCFFIDESMATARENFELCKSLNASMVSIHSMAENNFLSTLLLSKLSNRGSRMRKGSSSFWLGGLQVSQTMNAFAWIDSSDFNFTNYGRNDPNNFDDEEDCVMLVLRMRGKWWDEHCSARSRQLCQIKENNVSIPEHFSIHFSDVIVDNQIKARKSIITINEKINAARETSSKVMDTIRSTVKESVTNKLRKCEEASRRLTVAENSTNIQINETFVNSVQKIKANDEKFNKLKEAFEILMWPTKQKMMKFSSAVDIKQVTIKMQARKISKSERDFDFSTKRMKNEVATQIMLFQDTIASVKETLNLCKRRIIDVTSFSDDNFLMHDMNVTEIRVNSEDSLSSIENELNDVDNQVIILTVFFALTVLCCTLMSVDLLLLRLKRRNGFHKLKTESYDFE</sequence>
<evidence type="ECO:0000259" key="2">
    <source>
        <dbReference type="PROSITE" id="PS50041"/>
    </source>
</evidence>
<keyword evidence="4" id="KW-1185">Reference proteome</keyword>
<dbReference type="InterPro" id="IPR016186">
    <property type="entry name" value="C-type_lectin-like/link_sf"/>
</dbReference>
<dbReference type="PANTHER" id="PTHR22803">
    <property type="entry name" value="MANNOSE, PHOSPHOLIPASE, LECTIN RECEPTOR RELATED"/>
    <property type="match status" value="1"/>
</dbReference>